<dbReference type="PANTHER" id="PTHR43133">
    <property type="entry name" value="RNA POLYMERASE ECF-TYPE SIGMA FACTO"/>
    <property type="match status" value="1"/>
</dbReference>
<comment type="caution">
    <text evidence="8">The sequence shown here is derived from an EMBL/GenBank/DDBJ whole genome shotgun (WGS) entry which is preliminary data.</text>
</comment>
<feature type="domain" description="RNA polymerase sigma-70 region 2" evidence="6">
    <location>
        <begin position="27"/>
        <end position="92"/>
    </location>
</feature>
<sequence length="198" mass="23049">MAVYKLSGDLQLVDLLKQDDEAAFTEIYHRYAEKLVGFASSKLYHLDDPRDIIHDLFVKLWEERKSLKVDRSLEAYLFTMVRYRIIDKIRKNITHEDYSEMILALHISLESEIEQQIAAKELKLRIGNSLEELSPRVKEIYHLSREENLSITEIAGKLQLSEQTVKNQLTSALKHLRRVLTCLFCLCVIALVSALIFQ</sequence>
<dbReference type="InterPro" id="IPR036388">
    <property type="entry name" value="WH-like_DNA-bd_sf"/>
</dbReference>
<dbReference type="GO" id="GO:0016987">
    <property type="term" value="F:sigma factor activity"/>
    <property type="evidence" value="ECO:0007669"/>
    <property type="project" value="UniProtKB-KW"/>
</dbReference>
<dbReference type="InterPro" id="IPR013249">
    <property type="entry name" value="RNA_pol_sigma70_r4_t2"/>
</dbReference>
<dbReference type="NCBIfam" id="TIGR02937">
    <property type="entry name" value="sigma70-ECF"/>
    <property type="match status" value="1"/>
</dbReference>
<accession>A0A081PCA4</accession>
<dbReference type="InterPro" id="IPR014284">
    <property type="entry name" value="RNA_pol_sigma-70_dom"/>
</dbReference>
<reference evidence="8 9" key="1">
    <citation type="journal article" date="1992" name="Int. J. Syst. Bacteriol.">
        <title>Sphingobacterium antarcticus sp. nov. a Psychrotrophic Bacterium from the Soils of Schirmacher Oasis, Antarctica.</title>
        <authorList>
            <person name="Shivaji S."/>
            <person name="Ray M.K."/>
            <person name="Rao N.S."/>
            <person name="Saiserr L."/>
            <person name="Jagannadham M.V."/>
            <person name="Kumar G.S."/>
            <person name="Reddy G."/>
            <person name="Bhargava P.M."/>
        </authorList>
    </citation>
    <scope>NUCLEOTIDE SEQUENCE [LARGE SCALE GENOMIC DNA]</scope>
    <source>
        <strain evidence="8 9">4BY</strain>
    </source>
</reference>
<keyword evidence="2" id="KW-0805">Transcription regulation</keyword>
<evidence type="ECO:0000256" key="1">
    <source>
        <dbReference type="ARBA" id="ARBA00010641"/>
    </source>
</evidence>
<name>A0A081PCA4_9SPHI</name>
<dbReference type="InterPro" id="IPR007627">
    <property type="entry name" value="RNA_pol_sigma70_r2"/>
</dbReference>
<evidence type="ECO:0000256" key="5">
    <source>
        <dbReference type="SAM" id="Phobius"/>
    </source>
</evidence>
<dbReference type="Pfam" id="PF04542">
    <property type="entry name" value="Sigma70_r2"/>
    <property type="match status" value="1"/>
</dbReference>
<dbReference type="PANTHER" id="PTHR43133:SF46">
    <property type="entry name" value="RNA POLYMERASE SIGMA-70 FACTOR ECF SUBFAMILY"/>
    <property type="match status" value="1"/>
</dbReference>
<dbReference type="InterPro" id="IPR014327">
    <property type="entry name" value="RNA_pol_sigma70_bacteroid"/>
</dbReference>
<proteinExistence type="inferred from homology"/>
<keyword evidence="5" id="KW-1133">Transmembrane helix</keyword>
<keyword evidence="9" id="KW-1185">Reference proteome</keyword>
<dbReference type="InterPro" id="IPR013325">
    <property type="entry name" value="RNA_pol_sigma_r2"/>
</dbReference>
<dbReference type="eggNOG" id="COG1595">
    <property type="taxonomic scope" value="Bacteria"/>
</dbReference>
<dbReference type="NCBIfam" id="TIGR02985">
    <property type="entry name" value="Sig70_bacteroi1"/>
    <property type="match status" value="1"/>
</dbReference>
<evidence type="ECO:0000256" key="3">
    <source>
        <dbReference type="ARBA" id="ARBA00023082"/>
    </source>
</evidence>
<evidence type="ECO:0000256" key="2">
    <source>
        <dbReference type="ARBA" id="ARBA00023015"/>
    </source>
</evidence>
<keyword evidence="3" id="KW-0731">Sigma factor</keyword>
<dbReference type="Gene3D" id="1.10.1740.10">
    <property type="match status" value="1"/>
</dbReference>
<dbReference type="AlphaFoldDB" id="A0A081PCA4"/>
<dbReference type="EMBL" id="JNFF01000116">
    <property type="protein sequence ID" value="KEQ28327.1"/>
    <property type="molecule type" value="Genomic_DNA"/>
</dbReference>
<evidence type="ECO:0000313" key="8">
    <source>
        <dbReference type="EMBL" id="KEQ28327.1"/>
    </source>
</evidence>
<dbReference type="Pfam" id="PF08281">
    <property type="entry name" value="Sigma70_r4_2"/>
    <property type="match status" value="1"/>
</dbReference>
<dbReference type="InterPro" id="IPR039425">
    <property type="entry name" value="RNA_pol_sigma-70-like"/>
</dbReference>
<gene>
    <name evidence="8" type="ORF">N180_01460</name>
</gene>
<dbReference type="GO" id="GO:0006352">
    <property type="term" value="P:DNA-templated transcription initiation"/>
    <property type="evidence" value="ECO:0007669"/>
    <property type="project" value="InterPro"/>
</dbReference>
<dbReference type="InterPro" id="IPR013324">
    <property type="entry name" value="RNA_pol_sigma_r3/r4-like"/>
</dbReference>
<dbReference type="RefSeq" id="WP_037444133.1">
    <property type="nucleotide sequence ID" value="NZ_JNFF01000116.1"/>
</dbReference>
<dbReference type="SUPFAM" id="SSF88946">
    <property type="entry name" value="Sigma2 domain of RNA polymerase sigma factors"/>
    <property type="match status" value="1"/>
</dbReference>
<keyword evidence="5" id="KW-0472">Membrane</keyword>
<keyword evidence="4" id="KW-0804">Transcription</keyword>
<evidence type="ECO:0000259" key="7">
    <source>
        <dbReference type="Pfam" id="PF08281"/>
    </source>
</evidence>
<evidence type="ECO:0000256" key="4">
    <source>
        <dbReference type="ARBA" id="ARBA00023163"/>
    </source>
</evidence>
<dbReference type="GO" id="GO:0003677">
    <property type="term" value="F:DNA binding"/>
    <property type="evidence" value="ECO:0007669"/>
    <property type="project" value="InterPro"/>
</dbReference>
<organism evidence="8 9">
    <name type="scientific">Pedobacter antarcticus 4BY</name>
    <dbReference type="NCBI Taxonomy" id="1358423"/>
    <lineage>
        <taxon>Bacteria</taxon>
        <taxon>Pseudomonadati</taxon>
        <taxon>Bacteroidota</taxon>
        <taxon>Sphingobacteriia</taxon>
        <taxon>Sphingobacteriales</taxon>
        <taxon>Sphingobacteriaceae</taxon>
        <taxon>Pedobacter</taxon>
    </lineage>
</organism>
<dbReference type="Gene3D" id="1.10.10.10">
    <property type="entry name" value="Winged helix-like DNA-binding domain superfamily/Winged helix DNA-binding domain"/>
    <property type="match status" value="1"/>
</dbReference>
<feature type="transmembrane region" description="Helical" evidence="5">
    <location>
        <begin position="179"/>
        <end position="197"/>
    </location>
</feature>
<comment type="similarity">
    <text evidence="1">Belongs to the sigma-70 factor family. ECF subfamily.</text>
</comment>
<protein>
    <recommendedName>
        <fullName evidence="10">RNA polymerase sigma-70 factor</fullName>
    </recommendedName>
</protein>
<keyword evidence="5" id="KW-0812">Transmembrane</keyword>
<dbReference type="OrthoDB" id="1342792at2"/>
<dbReference type="SUPFAM" id="SSF88659">
    <property type="entry name" value="Sigma3 and sigma4 domains of RNA polymerase sigma factors"/>
    <property type="match status" value="1"/>
</dbReference>
<feature type="domain" description="RNA polymerase sigma factor 70 region 4 type 2" evidence="7">
    <location>
        <begin position="125"/>
        <end position="176"/>
    </location>
</feature>
<evidence type="ECO:0000313" key="9">
    <source>
        <dbReference type="Proteomes" id="UP000028007"/>
    </source>
</evidence>
<evidence type="ECO:0008006" key="10">
    <source>
        <dbReference type="Google" id="ProtNLM"/>
    </source>
</evidence>
<dbReference type="Proteomes" id="UP000028007">
    <property type="component" value="Unassembled WGS sequence"/>
</dbReference>
<evidence type="ECO:0000259" key="6">
    <source>
        <dbReference type="Pfam" id="PF04542"/>
    </source>
</evidence>